<dbReference type="Pfam" id="PF12937">
    <property type="entry name" value="F-box-like"/>
    <property type="match status" value="1"/>
</dbReference>
<name>A0A5N7CGG9_PETAA</name>
<dbReference type="GO" id="GO:0005737">
    <property type="term" value="C:cytoplasm"/>
    <property type="evidence" value="ECO:0007669"/>
    <property type="project" value="TreeGrafter"/>
</dbReference>
<dbReference type="InterPro" id="IPR045464">
    <property type="entry name" value="Hrt3/FBXO9_C"/>
</dbReference>
<feature type="region of interest" description="Disordered" evidence="2">
    <location>
        <begin position="388"/>
        <end position="408"/>
    </location>
</feature>
<dbReference type="InterPro" id="IPR036047">
    <property type="entry name" value="F-box-like_dom_sf"/>
</dbReference>
<evidence type="ECO:0000313" key="4">
    <source>
        <dbReference type="EMBL" id="KAE8393165.1"/>
    </source>
</evidence>
<dbReference type="SUPFAM" id="SSF81383">
    <property type="entry name" value="F-box domain"/>
    <property type="match status" value="1"/>
</dbReference>
<dbReference type="GO" id="GO:0019005">
    <property type="term" value="C:SCF ubiquitin ligase complex"/>
    <property type="evidence" value="ECO:0007669"/>
    <property type="project" value="TreeGrafter"/>
</dbReference>
<reference evidence="4" key="1">
    <citation type="submission" date="2019-04" db="EMBL/GenBank/DDBJ databases">
        <title>Friends and foes A comparative genomics studyof 23 Aspergillus species from section Flavi.</title>
        <authorList>
            <consortium name="DOE Joint Genome Institute"/>
            <person name="Kjaerbolling I."/>
            <person name="Vesth T."/>
            <person name="Frisvad J.C."/>
            <person name="Nybo J.L."/>
            <person name="Theobald S."/>
            <person name="Kildgaard S."/>
            <person name="Isbrandt T."/>
            <person name="Kuo A."/>
            <person name="Sato A."/>
            <person name="Lyhne E.K."/>
            <person name="Kogle M.E."/>
            <person name="Wiebenga A."/>
            <person name="Kun R.S."/>
            <person name="Lubbers R.J."/>
            <person name="Makela M.R."/>
            <person name="Barry K."/>
            <person name="Chovatia M."/>
            <person name="Clum A."/>
            <person name="Daum C."/>
            <person name="Haridas S."/>
            <person name="He G."/>
            <person name="LaButti K."/>
            <person name="Lipzen A."/>
            <person name="Mondo S."/>
            <person name="Riley R."/>
            <person name="Salamov A."/>
            <person name="Simmons B.A."/>
            <person name="Magnuson J.K."/>
            <person name="Henrissat B."/>
            <person name="Mortensen U.H."/>
            <person name="Larsen T.O."/>
            <person name="Devries R.P."/>
            <person name="Grigoriev I.V."/>
            <person name="Machida M."/>
            <person name="Baker S.E."/>
            <person name="Andersen M.R."/>
        </authorList>
    </citation>
    <scope>NUCLEOTIDE SEQUENCE [LARGE SCALE GENOMIC DNA]</scope>
    <source>
        <strain evidence="4">IBT 14317</strain>
    </source>
</reference>
<dbReference type="AlphaFoldDB" id="A0A5N7CGG9"/>
<feature type="compositionally biased region" description="Basic and acidic residues" evidence="2">
    <location>
        <begin position="49"/>
        <end position="58"/>
    </location>
</feature>
<dbReference type="PANTHER" id="PTHR12874">
    <property type="entry name" value="F-BOX ONLY PROTEIN 48-RELATED"/>
    <property type="match status" value="1"/>
</dbReference>
<evidence type="ECO:0000259" key="3">
    <source>
        <dbReference type="PROSITE" id="PS50181"/>
    </source>
</evidence>
<sequence>MENSAELESFRRQWREEVAHRTKTNNSSTLQAKPTTSTSSVRPSQFPPARHEEAQRKEEDEEGTAAFGTTEIVQGVGQLNIAHDEDAFHSQEARKEPTSALEHFERAVEKEAEGNLGDSLQHYRKAYRLDSAVDKTYRNKHFAWAWKKPAQTPAHPANNPSKDQQTQDEPEVLPTPELIASFAHLPIAQPEPLFKGDPQPPCPIAHVPSEVIVEILRHVAVMDPAAMYRMSLVCKRFAWHFAHEQHIWKRLCQGSEFGFKSMHYSFSCDILGHPEHTLSSRSRYTPFPNGTAQIPKPLSSWSEVFQMFPRIRFTGIYISTVNYTRAGAASFYQNVTWNSPIHIVTYYRYLRFYPDGTVLALLSTVEPLDLVPHISIENVLEARASHKHHRRQPLDAGKTVAGAPDPIPAVAMRPLRDARRGRWRLANPFPLFDTPGDGVQMESGPPSVYGGKDLSGEASDPRDVIIETESGGSSSINVLHMSLRSSTAHRSANSTTTPSNASKNTKLIWKGYWSYEKLTDDWAEYGLRNDRAFVFRRVRGWGMS</sequence>
<feature type="compositionally biased region" description="Polar residues" evidence="2">
    <location>
        <begin position="24"/>
        <end position="43"/>
    </location>
</feature>
<dbReference type="Gene3D" id="1.20.1280.50">
    <property type="match status" value="1"/>
</dbReference>
<proteinExistence type="predicted"/>
<feature type="region of interest" description="Disordered" evidence="2">
    <location>
        <begin position="1"/>
        <end position="68"/>
    </location>
</feature>
<keyword evidence="1" id="KW-0833">Ubl conjugation pathway</keyword>
<gene>
    <name evidence="4" type="ORF">BDV23DRAFT_149665</name>
</gene>
<feature type="region of interest" description="Disordered" evidence="2">
    <location>
        <begin position="148"/>
        <end position="171"/>
    </location>
</feature>
<protein>
    <recommendedName>
        <fullName evidence="3">F-box domain-containing protein</fullName>
    </recommendedName>
</protein>
<evidence type="ECO:0000256" key="1">
    <source>
        <dbReference type="ARBA" id="ARBA00022786"/>
    </source>
</evidence>
<dbReference type="PROSITE" id="PS50181">
    <property type="entry name" value="FBOX"/>
    <property type="match status" value="1"/>
</dbReference>
<organism evidence="4">
    <name type="scientific">Petromyces alliaceus</name>
    <name type="common">Aspergillus alliaceus</name>
    <dbReference type="NCBI Taxonomy" id="209559"/>
    <lineage>
        <taxon>Eukaryota</taxon>
        <taxon>Fungi</taxon>
        <taxon>Dikarya</taxon>
        <taxon>Ascomycota</taxon>
        <taxon>Pezizomycotina</taxon>
        <taxon>Eurotiomycetes</taxon>
        <taxon>Eurotiomycetidae</taxon>
        <taxon>Eurotiales</taxon>
        <taxon>Aspergillaceae</taxon>
        <taxon>Aspergillus</taxon>
        <taxon>Aspergillus subgen. Circumdati</taxon>
    </lineage>
</organism>
<dbReference type="GO" id="GO:0031146">
    <property type="term" value="P:SCF-dependent proteasomal ubiquitin-dependent protein catabolic process"/>
    <property type="evidence" value="ECO:0007669"/>
    <property type="project" value="TreeGrafter"/>
</dbReference>
<dbReference type="OrthoDB" id="2117972at2759"/>
<accession>A0A5N7CGG9</accession>
<dbReference type="FunFam" id="1.20.1280.50:FF:000052">
    <property type="entry name" value="F-box protein (Pof7), putative"/>
    <property type="match status" value="1"/>
</dbReference>
<dbReference type="PANTHER" id="PTHR12874:SF9">
    <property type="entry name" value="F-BOX ONLY PROTEIN 48"/>
    <property type="match status" value="1"/>
</dbReference>
<evidence type="ECO:0000256" key="2">
    <source>
        <dbReference type="SAM" id="MobiDB-lite"/>
    </source>
</evidence>
<dbReference type="EMBL" id="ML735231">
    <property type="protein sequence ID" value="KAE8393165.1"/>
    <property type="molecule type" value="Genomic_DNA"/>
</dbReference>
<dbReference type="Pfam" id="PF19270">
    <property type="entry name" value="FBO_C"/>
    <property type="match status" value="1"/>
</dbReference>
<dbReference type="Proteomes" id="UP000326877">
    <property type="component" value="Unassembled WGS sequence"/>
</dbReference>
<feature type="domain" description="F-box" evidence="3">
    <location>
        <begin position="201"/>
        <end position="251"/>
    </location>
</feature>
<dbReference type="InterPro" id="IPR001810">
    <property type="entry name" value="F-box_dom"/>
</dbReference>
<feature type="compositionally biased region" description="Basic and acidic residues" evidence="2">
    <location>
        <begin position="8"/>
        <end position="20"/>
    </location>
</feature>